<evidence type="ECO:0000313" key="2">
    <source>
        <dbReference type="EMBL" id="OWK32870.1"/>
    </source>
</evidence>
<accession>A0A245ZT29</accession>
<evidence type="ECO:0000313" key="3">
    <source>
        <dbReference type="Proteomes" id="UP000197783"/>
    </source>
</evidence>
<feature type="signal peptide" evidence="1">
    <location>
        <begin position="1"/>
        <end position="24"/>
    </location>
</feature>
<dbReference type="EMBL" id="NBBJ01000001">
    <property type="protein sequence ID" value="OWK32870.1"/>
    <property type="molecule type" value="Genomic_DNA"/>
</dbReference>
<keyword evidence="1" id="KW-0732">Signal</keyword>
<name>A0A245ZT29_9SPHN</name>
<organism evidence="2 3">
    <name type="scientific">Sphingomonas mucosissima</name>
    <dbReference type="NCBI Taxonomy" id="370959"/>
    <lineage>
        <taxon>Bacteria</taxon>
        <taxon>Pseudomonadati</taxon>
        <taxon>Pseudomonadota</taxon>
        <taxon>Alphaproteobacteria</taxon>
        <taxon>Sphingomonadales</taxon>
        <taxon>Sphingomonadaceae</taxon>
        <taxon>Sphingomonas</taxon>
    </lineage>
</organism>
<evidence type="ECO:0000256" key="1">
    <source>
        <dbReference type="SAM" id="SignalP"/>
    </source>
</evidence>
<sequence>MKTKHLIAGAMIAMATMASQPVAAYTLTPTGRTLASPQLAADVLRHIGRYSKATGGCSFTFSVHMAVLPRSYTPVRPSVNAVARGGHFEQWSLNACGARQRFQVAMWPSPRGGTDYAITPLTGRLPLHVGR</sequence>
<feature type="chain" id="PRO_5012760757" evidence="1">
    <location>
        <begin position="25"/>
        <end position="131"/>
    </location>
</feature>
<gene>
    <name evidence="2" type="ORF">SPMU_12120</name>
</gene>
<dbReference type="OrthoDB" id="7570087at2"/>
<comment type="caution">
    <text evidence="2">The sequence shown here is derived from an EMBL/GenBank/DDBJ whole genome shotgun (WGS) entry which is preliminary data.</text>
</comment>
<dbReference type="Proteomes" id="UP000197783">
    <property type="component" value="Unassembled WGS sequence"/>
</dbReference>
<proteinExistence type="predicted"/>
<keyword evidence="3" id="KW-1185">Reference proteome</keyword>
<dbReference type="RefSeq" id="WP_088332765.1">
    <property type="nucleotide sequence ID" value="NZ_NBBJ01000001.1"/>
</dbReference>
<protein>
    <submittedName>
        <fullName evidence="2">Uncharacterized protein</fullName>
    </submittedName>
</protein>
<dbReference type="AlphaFoldDB" id="A0A245ZT29"/>
<reference evidence="2 3" key="1">
    <citation type="submission" date="2017-03" db="EMBL/GenBank/DDBJ databases">
        <title>Genome sequence of Sphingomonas mucosissima DSM 17494.</title>
        <authorList>
            <person name="Poehlein A."/>
            <person name="Wuebbeler J.H."/>
            <person name="Steinbuechel A."/>
            <person name="Daniel R."/>
        </authorList>
    </citation>
    <scope>NUCLEOTIDE SEQUENCE [LARGE SCALE GENOMIC DNA]</scope>
    <source>
        <strain evidence="2 3">DSM 17494</strain>
    </source>
</reference>